<protein>
    <recommendedName>
        <fullName evidence="5">Release factor glutamine methyltransferase</fullName>
        <shortName evidence="5">RF MTase</shortName>
        <ecNumber evidence="5">2.1.1.297</ecNumber>
    </recommendedName>
    <alternativeName>
        <fullName evidence="5">N5-glutamine methyltransferase PrmC</fullName>
    </alternativeName>
    <alternativeName>
        <fullName evidence="5">Protein-(glutamine-N5) MTase PrmC</fullName>
    </alternativeName>
    <alternativeName>
        <fullName evidence="5">Protein-glutamine N-methyltransferase PrmC</fullName>
    </alternativeName>
</protein>
<dbReference type="Gene3D" id="3.40.50.150">
    <property type="entry name" value="Vaccinia Virus protein VP39"/>
    <property type="match status" value="1"/>
</dbReference>
<evidence type="ECO:0000256" key="4">
    <source>
        <dbReference type="ARBA" id="ARBA00048391"/>
    </source>
</evidence>
<dbReference type="GO" id="GO:0102559">
    <property type="term" value="F:peptide chain release factor N(5)-glutamine methyltransferase activity"/>
    <property type="evidence" value="ECO:0007669"/>
    <property type="project" value="UniProtKB-EC"/>
</dbReference>
<dbReference type="PANTHER" id="PTHR18895:SF74">
    <property type="entry name" value="MTRF1L RELEASE FACTOR GLUTAMINE METHYLTRANSFERASE"/>
    <property type="match status" value="1"/>
</dbReference>
<dbReference type="NCBIfam" id="TIGR00536">
    <property type="entry name" value="hemK_fam"/>
    <property type="match status" value="1"/>
</dbReference>
<dbReference type="AlphaFoldDB" id="A0A192D3A0"/>
<keyword evidence="1 5" id="KW-0489">Methyltransferase</keyword>
<evidence type="ECO:0000259" key="6">
    <source>
        <dbReference type="Pfam" id="PF05175"/>
    </source>
</evidence>
<dbReference type="EMBL" id="CP016033">
    <property type="protein sequence ID" value="ANK12234.1"/>
    <property type="molecule type" value="Genomic_DNA"/>
</dbReference>
<dbReference type="InterPro" id="IPR040758">
    <property type="entry name" value="PrmC_N"/>
</dbReference>
<gene>
    <name evidence="5" type="primary">prmC</name>
    <name evidence="8" type="ORF">A9D12_03955</name>
</gene>
<dbReference type="InterPro" id="IPR007848">
    <property type="entry name" value="Small_mtfrase_dom"/>
</dbReference>
<feature type="binding site" evidence="5">
    <location>
        <position position="184"/>
    </location>
    <ligand>
        <name>S-adenosyl-L-methionine</name>
        <dbReference type="ChEBI" id="CHEBI:59789"/>
    </ligand>
</feature>
<sequence>MTTVGEAIRAAAEALARASDTARLDAELLMAHALGVSRSDMLLKAMRDPAPEGFAALVARRAGHEPVAYITGEAEFYGLTLRVTPATLIPRGDSETLVEAALQTCPDAARVLDLGTGSGALLLAVLAALPGASGIGIDASRAAVDAARVNAAALAGARAEIREGDWHAPGWADDLGTFDLILCNPPYVEDDADLDAQVRDFEPASALFAGPEGLDDYRVLIPQLRALMNAGAAAIVEIGAGQAEAVGTLAAEAGFTVQLRRDLAGRPRALILG</sequence>
<dbReference type="GO" id="GO:0032259">
    <property type="term" value="P:methylation"/>
    <property type="evidence" value="ECO:0007669"/>
    <property type="project" value="UniProtKB-KW"/>
</dbReference>
<name>A0A192D3A0_9SPHN</name>
<keyword evidence="3 5" id="KW-0949">S-adenosyl-L-methionine</keyword>
<dbReference type="NCBIfam" id="TIGR03534">
    <property type="entry name" value="RF_mod_PrmC"/>
    <property type="match status" value="1"/>
</dbReference>
<dbReference type="Pfam" id="PF17827">
    <property type="entry name" value="PrmC_N"/>
    <property type="match status" value="1"/>
</dbReference>
<keyword evidence="9" id="KW-1185">Reference proteome</keyword>
<evidence type="ECO:0000259" key="7">
    <source>
        <dbReference type="Pfam" id="PF17827"/>
    </source>
</evidence>
<dbReference type="OrthoDB" id="9800643at2"/>
<dbReference type="STRING" id="1112.A9D12_03955"/>
<proteinExistence type="inferred from homology"/>
<comment type="function">
    <text evidence="5">Methylates the class 1 translation termination release factors RF1/PrfA and RF2/PrfB on the glutamine residue of the universally conserved GGQ motif.</text>
</comment>
<dbReference type="KEGG" id="pns:A9D12_03955"/>
<feature type="binding site" evidence="5">
    <location>
        <begin position="184"/>
        <end position="187"/>
    </location>
    <ligand>
        <name>substrate</name>
    </ligand>
</feature>
<dbReference type="InterPro" id="IPR029063">
    <property type="entry name" value="SAM-dependent_MTases_sf"/>
</dbReference>
<comment type="similarity">
    <text evidence="5">Belongs to the protein N5-glutamine methyltransferase family. PrmC subfamily.</text>
</comment>
<dbReference type="EC" id="2.1.1.297" evidence="5"/>
<evidence type="ECO:0000256" key="2">
    <source>
        <dbReference type="ARBA" id="ARBA00022679"/>
    </source>
</evidence>
<evidence type="ECO:0000256" key="5">
    <source>
        <dbReference type="HAMAP-Rule" id="MF_02126"/>
    </source>
</evidence>
<evidence type="ECO:0000256" key="1">
    <source>
        <dbReference type="ARBA" id="ARBA00022603"/>
    </source>
</evidence>
<reference evidence="8 9" key="1">
    <citation type="submission" date="2016-05" db="EMBL/GenBank/DDBJ databases">
        <title>Compelete Genome Sequence of Bacteriochlorophyll-Synthesizing Bacterium Porphyrobacter neustonensis DSM 9434.</title>
        <authorList>
            <person name="Shi X.-L."/>
            <person name="Wu Y.-H."/>
            <person name="Cheng H."/>
            <person name="Xu L."/>
            <person name="Zhang X.-Q."/>
            <person name="Wang C.-S."/>
            <person name="Xu X.-W."/>
        </authorList>
    </citation>
    <scope>NUCLEOTIDE SEQUENCE [LARGE SCALE GENOMIC DNA]</scope>
    <source>
        <strain evidence="8 9">DSM 9434</strain>
    </source>
</reference>
<dbReference type="Proteomes" id="UP000078263">
    <property type="component" value="Chromosome"/>
</dbReference>
<feature type="binding site" evidence="5">
    <location>
        <begin position="115"/>
        <end position="119"/>
    </location>
    <ligand>
        <name>S-adenosyl-L-methionine</name>
        <dbReference type="ChEBI" id="CHEBI:59789"/>
    </ligand>
</feature>
<dbReference type="InterPro" id="IPR050320">
    <property type="entry name" value="N5-glutamine_MTase"/>
</dbReference>
<dbReference type="PANTHER" id="PTHR18895">
    <property type="entry name" value="HEMK METHYLTRANSFERASE"/>
    <property type="match status" value="1"/>
</dbReference>
<dbReference type="CDD" id="cd02440">
    <property type="entry name" value="AdoMet_MTases"/>
    <property type="match status" value="1"/>
</dbReference>
<evidence type="ECO:0000313" key="8">
    <source>
        <dbReference type="EMBL" id="ANK12234.1"/>
    </source>
</evidence>
<dbReference type="Pfam" id="PF05175">
    <property type="entry name" value="MTS"/>
    <property type="match status" value="1"/>
</dbReference>
<feature type="domain" description="Release factor glutamine methyltransferase N-terminal" evidence="7">
    <location>
        <begin position="6"/>
        <end position="72"/>
    </location>
</feature>
<dbReference type="InterPro" id="IPR004556">
    <property type="entry name" value="HemK-like"/>
</dbReference>
<accession>A0A192D3A0</accession>
<keyword evidence="2 5" id="KW-0808">Transferase</keyword>
<dbReference type="GO" id="GO:0003676">
    <property type="term" value="F:nucleic acid binding"/>
    <property type="evidence" value="ECO:0007669"/>
    <property type="project" value="InterPro"/>
</dbReference>
<dbReference type="InterPro" id="IPR019874">
    <property type="entry name" value="RF_methyltr_PrmC"/>
</dbReference>
<comment type="catalytic activity">
    <reaction evidence="4 5">
        <text>L-glutaminyl-[peptide chain release factor] + S-adenosyl-L-methionine = N(5)-methyl-L-glutaminyl-[peptide chain release factor] + S-adenosyl-L-homocysteine + H(+)</text>
        <dbReference type="Rhea" id="RHEA:42896"/>
        <dbReference type="Rhea" id="RHEA-COMP:10271"/>
        <dbReference type="Rhea" id="RHEA-COMP:10272"/>
        <dbReference type="ChEBI" id="CHEBI:15378"/>
        <dbReference type="ChEBI" id="CHEBI:30011"/>
        <dbReference type="ChEBI" id="CHEBI:57856"/>
        <dbReference type="ChEBI" id="CHEBI:59789"/>
        <dbReference type="ChEBI" id="CHEBI:61891"/>
        <dbReference type="EC" id="2.1.1.297"/>
    </reaction>
</comment>
<dbReference type="RefSeq" id="WP_068349991.1">
    <property type="nucleotide sequence ID" value="NZ_CP016033.1"/>
</dbReference>
<feature type="binding site" evidence="5">
    <location>
        <position position="138"/>
    </location>
    <ligand>
        <name>S-adenosyl-L-methionine</name>
        <dbReference type="ChEBI" id="CHEBI:59789"/>
    </ligand>
</feature>
<dbReference type="PROSITE" id="PS00092">
    <property type="entry name" value="N6_MTASE"/>
    <property type="match status" value="1"/>
</dbReference>
<feature type="binding site" evidence="5">
    <location>
        <position position="166"/>
    </location>
    <ligand>
        <name>S-adenosyl-L-methionine</name>
        <dbReference type="ChEBI" id="CHEBI:59789"/>
    </ligand>
</feature>
<organism evidence="8 9">
    <name type="scientific">Erythrobacter neustonensis</name>
    <dbReference type="NCBI Taxonomy" id="1112"/>
    <lineage>
        <taxon>Bacteria</taxon>
        <taxon>Pseudomonadati</taxon>
        <taxon>Pseudomonadota</taxon>
        <taxon>Alphaproteobacteria</taxon>
        <taxon>Sphingomonadales</taxon>
        <taxon>Erythrobacteraceae</taxon>
        <taxon>Erythrobacter/Porphyrobacter group</taxon>
        <taxon>Erythrobacter</taxon>
    </lineage>
</organism>
<feature type="domain" description="Methyltransferase small" evidence="6">
    <location>
        <begin position="102"/>
        <end position="193"/>
    </location>
</feature>
<dbReference type="InterPro" id="IPR002052">
    <property type="entry name" value="DNA_methylase_N6_adenine_CS"/>
</dbReference>
<dbReference type="Gene3D" id="1.10.8.10">
    <property type="entry name" value="DNA helicase RuvA subunit, C-terminal domain"/>
    <property type="match status" value="1"/>
</dbReference>
<dbReference type="HAMAP" id="MF_02126">
    <property type="entry name" value="RF_methyltr_PrmC"/>
    <property type="match status" value="1"/>
</dbReference>
<evidence type="ECO:0000313" key="9">
    <source>
        <dbReference type="Proteomes" id="UP000078263"/>
    </source>
</evidence>
<dbReference type="SUPFAM" id="SSF53335">
    <property type="entry name" value="S-adenosyl-L-methionine-dependent methyltransferases"/>
    <property type="match status" value="1"/>
</dbReference>
<evidence type="ECO:0000256" key="3">
    <source>
        <dbReference type="ARBA" id="ARBA00022691"/>
    </source>
</evidence>